<dbReference type="Pfam" id="PF12833">
    <property type="entry name" value="HTH_18"/>
    <property type="match status" value="1"/>
</dbReference>
<reference evidence="5 6" key="1">
    <citation type="submission" date="2014-04" db="EMBL/GenBank/DDBJ databases">
        <title>A comprehensive comparison of genomes of Erythrobacter spp. strains.</title>
        <authorList>
            <person name="Zheng Q."/>
        </authorList>
    </citation>
    <scope>NUCLEOTIDE SEQUENCE [LARGE SCALE GENOMIC DNA]</scope>
    <source>
        <strain evidence="5 6">DSM 6997</strain>
    </source>
</reference>
<dbReference type="SMART" id="SM00342">
    <property type="entry name" value="HTH_ARAC"/>
    <property type="match status" value="1"/>
</dbReference>
<sequence length="313" mass="34446">MGRVRPMTISNRADAGVSAGTQISVSIRFALPSARLTPYVTTYYCTQVTSSDADAMIEDRLHPEWANLRFIEKGMSQSAIGSAPLEIVPEFAVAGPTSIAPRFRMGPGKSWGVGLMPLGWAALFGAPASEYTDRVVDGLKDPAFWAFHPLANALSRSSSRDFAEELALIEAHMEALCLKDTCDMRAIHAVNTAIVDSRIGTVAQLAKEVAMNVRSLERLSKRAFGFSPKLLLRRQRFLRSLSKFMLDPSMKWLSTLDQHYHDQAHFVRDFKRFMGMSPSAYAKLDKPILMAAAQARMAIAGQAVQGLHDPKAD</sequence>
<gene>
    <name evidence="5" type="ORF">EH31_06335</name>
</gene>
<dbReference type="InterPro" id="IPR046532">
    <property type="entry name" value="DUF6597"/>
</dbReference>
<dbReference type="Proteomes" id="UP000027647">
    <property type="component" value="Unassembled WGS sequence"/>
</dbReference>
<keyword evidence="6" id="KW-1185">Reference proteome</keyword>
<dbReference type="PANTHER" id="PTHR46796">
    <property type="entry name" value="HTH-TYPE TRANSCRIPTIONAL ACTIVATOR RHAS-RELATED"/>
    <property type="match status" value="1"/>
</dbReference>
<keyword evidence="1" id="KW-0805">Transcription regulation</keyword>
<organism evidence="5 6">
    <name type="scientific">Erythrobacter longus</name>
    <dbReference type="NCBI Taxonomy" id="1044"/>
    <lineage>
        <taxon>Bacteria</taxon>
        <taxon>Pseudomonadati</taxon>
        <taxon>Pseudomonadota</taxon>
        <taxon>Alphaproteobacteria</taxon>
        <taxon>Sphingomonadales</taxon>
        <taxon>Erythrobacteraceae</taxon>
        <taxon>Erythrobacter/Porphyrobacter group</taxon>
        <taxon>Erythrobacter</taxon>
    </lineage>
</organism>
<feature type="domain" description="HTH araC/xylS-type" evidence="4">
    <location>
        <begin position="184"/>
        <end position="284"/>
    </location>
</feature>
<protein>
    <submittedName>
        <fullName evidence="5">50S ribosomal protein L20</fullName>
    </submittedName>
</protein>
<proteinExistence type="predicted"/>
<dbReference type="AlphaFoldDB" id="A0A074M543"/>
<keyword evidence="5" id="KW-0687">Ribonucleoprotein</keyword>
<dbReference type="EMBL" id="JMIW01000010">
    <property type="protein sequence ID" value="KEO87770.1"/>
    <property type="molecule type" value="Genomic_DNA"/>
</dbReference>
<evidence type="ECO:0000313" key="5">
    <source>
        <dbReference type="EMBL" id="KEO87770.1"/>
    </source>
</evidence>
<dbReference type="STRING" id="1044.EH31_06335"/>
<name>A0A074M543_ERYLO</name>
<evidence type="ECO:0000313" key="6">
    <source>
        <dbReference type="Proteomes" id="UP000027647"/>
    </source>
</evidence>
<dbReference type="GO" id="GO:0003700">
    <property type="term" value="F:DNA-binding transcription factor activity"/>
    <property type="evidence" value="ECO:0007669"/>
    <property type="project" value="InterPro"/>
</dbReference>
<keyword evidence="3" id="KW-0804">Transcription</keyword>
<dbReference type="GO" id="GO:0005840">
    <property type="term" value="C:ribosome"/>
    <property type="evidence" value="ECO:0007669"/>
    <property type="project" value="UniProtKB-KW"/>
</dbReference>
<dbReference type="Pfam" id="PF20240">
    <property type="entry name" value="DUF6597"/>
    <property type="match status" value="1"/>
</dbReference>
<evidence type="ECO:0000256" key="2">
    <source>
        <dbReference type="ARBA" id="ARBA00023125"/>
    </source>
</evidence>
<dbReference type="InterPro" id="IPR050204">
    <property type="entry name" value="AraC_XylS_family_regulators"/>
</dbReference>
<dbReference type="PANTHER" id="PTHR46796:SF13">
    <property type="entry name" value="HTH-TYPE TRANSCRIPTIONAL ACTIVATOR RHAS"/>
    <property type="match status" value="1"/>
</dbReference>
<dbReference type="eggNOG" id="COG2207">
    <property type="taxonomic scope" value="Bacteria"/>
</dbReference>
<dbReference type="GO" id="GO:0043565">
    <property type="term" value="F:sequence-specific DNA binding"/>
    <property type="evidence" value="ECO:0007669"/>
    <property type="project" value="InterPro"/>
</dbReference>
<dbReference type="PROSITE" id="PS01124">
    <property type="entry name" value="HTH_ARAC_FAMILY_2"/>
    <property type="match status" value="1"/>
</dbReference>
<evidence type="ECO:0000256" key="1">
    <source>
        <dbReference type="ARBA" id="ARBA00023015"/>
    </source>
</evidence>
<evidence type="ECO:0000259" key="4">
    <source>
        <dbReference type="PROSITE" id="PS01124"/>
    </source>
</evidence>
<comment type="caution">
    <text evidence="5">The sequence shown here is derived from an EMBL/GenBank/DDBJ whole genome shotgun (WGS) entry which is preliminary data.</text>
</comment>
<dbReference type="Gene3D" id="1.10.10.60">
    <property type="entry name" value="Homeodomain-like"/>
    <property type="match status" value="1"/>
</dbReference>
<keyword evidence="2" id="KW-0238">DNA-binding</keyword>
<dbReference type="InterPro" id="IPR018060">
    <property type="entry name" value="HTH_AraC"/>
</dbReference>
<keyword evidence="5" id="KW-0689">Ribosomal protein</keyword>
<accession>A0A074M543</accession>
<evidence type="ECO:0000256" key="3">
    <source>
        <dbReference type="ARBA" id="ARBA00023163"/>
    </source>
</evidence>